<dbReference type="Proteomes" id="UP000298390">
    <property type="component" value="Unassembled WGS sequence"/>
</dbReference>
<organism evidence="2 3">
    <name type="scientific">Rhodofomes roseus</name>
    <dbReference type="NCBI Taxonomy" id="34475"/>
    <lineage>
        <taxon>Eukaryota</taxon>
        <taxon>Fungi</taxon>
        <taxon>Dikarya</taxon>
        <taxon>Basidiomycota</taxon>
        <taxon>Agaricomycotina</taxon>
        <taxon>Agaricomycetes</taxon>
        <taxon>Polyporales</taxon>
        <taxon>Rhodofomes</taxon>
    </lineage>
</organism>
<accession>A0A4Y9Y4C5</accession>
<comment type="caution">
    <text evidence="2">The sequence shown here is derived from an EMBL/GenBank/DDBJ whole genome shotgun (WGS) entry which is preliminary data.</text>
</comment>
<feature type="region of interest" description="Disordered" evidence="1">
    <location>
        <begin position="30"/>
        <end position="71"/>
    </location>
</feature>
<reference evidence="2 3" key="1">
    <citation type="submission" date="2019-01" db="EMBL/GenBank/DDBJ databases">
        <title>Genome sequencing of the rare red list fungi Fomitopsis rosea.</title>
        <authorList>
            <person name="Buettner E."/>
            <person name="Kellner H."/>
        </authorList>
    </citation>
    <scope>NUCLEOTIDE SEQUENCE [LARGE SCALE GENOMIC DNA]</scope>
    <source>
        <strain evidence="2 3">DSM 105464</strain>
    </source>
</reference>
<feature type="compositionally biased region" description="Polar residues" evidence="1">
    <location>
        <begin position="33"/>
        <end position="45"/>
    </location>
</feature>
<evidence type="ECO:0000313" key="3">
    <source>
        <dbReference type="Proteomes" id="UP000298390"/>
    </source>
</evidence>
<sequence>MLSDTLRWYFSVGGASAPSYTRSEVELKPFAKQSGSAKSTDSAPTKCNKGKKTEVVKVEPESTVEEQGTGEATALLKDEALTLSKGKGKEVAEVTNLYLPVGQLASLSKDKPMSTHTLQLEVCLPHSDGIYVMSVRPDVIVGAAKWNALDVMDRHHYACPVL</sequence>
<dbReference type="AlphaFoldDB" id="A0A4Y9Y4C5"/>
<protein>
    <submittedName>
        <fullName evidence="2">Uncharacterized protein</fullName>
    </submittedName>
</protein>
<proteinExistence type="predicted"/>
<gene>
    <name evidence="2" type="ORF">EVJ58_g7735</name>
</gene>
<evidence type="ECO:0000313" key="2">
    <source>
        <dbReference type="EMBL" id="TFY56281.1"/>
    </source>
</evidence>
<evidence type="ECO:0000256" key="1">
    <source>
        <dbReference type="SAM" id="MobiDB-lite"/>
    </source>
</evidence>
<name>A0A4Y9Y4C5_9APHY</name>
<feature type="compositionally biased region" description="Basic and acidic residues" evidence="1">
    <location>
        <begin position="51"/>
        <end position="60"/>
    </location>
</feature>
<dbReference type="EMBL" id="SEKV01000517">
    <property type="protein sequence ID" value="TFY56281.1"/>
    <property type="molecule type" value="Genomic_DNA"/>
</dbReference>